<gene>
    <name evidence="3" type="ORF">RchiOBHm_Chr2g0101851</name>
</gene>
<dbReference type="NCBIfam" id="TIGR01640">
    <property type="entry name" value="F_box_assoc_1"/>
    <property type="match status" value="1"/>
</dbReference>
<evidence type="ECO:0000313" key="4">
    <source>
        <dbReference type="Proteomes" id="UP000238479"/>
    </source>
</evidence>
<dbReference type="OMA" id="TIPIGGH"/>
<dbReference type="SUPFAM" id="SSF81383">
    <property type="entry name" value="F-box domain"/>
    <property type="match status" value="1"/>
</dbReference>
<sequence>MADGDSDSDSSYVLLSDGNSVGSDSENYYVIVGKDDYMSADSGEDLTGGSQNELEKVVVDENHVSSDSENDQFCDSQQQLEKNGDDDSNASTDSNEDLSVERRNQLKKLVDYSSSDSDKDLLDCGGSLWNERRVATNEFHRYPCKRIGHVCGEDCYELSGEKKAEDNIDVNNVTMEYVLPFLPAKTLCRFRSVGKQWDEWITSPFFIHKQAYSFRNISGLFCQLPGEKPSFVSLNRAAYGIPNPSLNFLPEPVTVRTACNGLLCCESCDGENTYYICNPANKEWTVLPKAKPYHGHESVLALAFEPSVLDFEEHFQLVCAFSVPDELVICFDIYSSSSRSWKLSQTECCEINALHLKGHGIFLKGMVFWETHTGAILAFNLKEEQYGILPLPPHSGPLGVMAEMYGELCYILPVLEDYVYTLEIYGDMDMKLKRRIPLADGIFTDAYEELRALACVTDDVVIMLLGMNLIAYHVKAEKADIICEQPGIFSGYAGYLPYVNSLVHINHP</sequence>
<feature type="compositionally biased region" description="Acidic residues" evidence="1">
    <location>
        <begin position="84"/>
        <end position="98"/>
    </location>
</feature>
<reference evidence="3 4" key="1">
    <citation type="journal article" date="2018" name="Nat. Genet.">
        <title>The Rosa genome provides new insights in the design of modern roses.</title>
        <authorList>
            <person name="Bendahmane M."/>
        </authorList>
    </citation>
    <scope>NUCLEOTIDE SEQUENCE [LARGE SCALE GENOMIC DNA]</scope>
    <source>
        <strain evidence="4">cv. Old Blush</strain>
    </source>
</reference>
<comment type="caution">
    <text evidence="3">The sequence shown here is derived from an EMBL/GenBank/DDBJ whole genome shotgun (WGS) entry which is preliminary data.</text>
</comment>
<evidence type="ECO:0000313" key="3">
    <source>
        <dbReference type="EMBL" id="PRQ47636.1"/>
    </source>
</evidence>
<dbReference type="Pfam" id="PF07734">
    <property type="entry name" value="FBA_1"/>
    <property type="match status" value="1"/>
</dbReference>
<dbReference type="STRING" id="74649.A0A2P6RMG9"/>
<keyword evidence="4" id="KW-1185">Reference proteome</keyword>
<dbReference type="Gramene" id="PRQ47636">
    <property type="protein sequence ID" value="PRQ47636"/>
    <property type="gene ID" value="RchiOBHm_Chr2g0101851"/>
</dbReference>
<dbReference type="EMBL" id="PDCK01000040">
    <property type="protein sequence ID" value="PRQ47636.1"/>
    <property type="molecule type" value="Genomic_DNA"/>
</dbReference>
<feature type="region of interest" description="Disordered" evidence="1">
    <location>
        <begin position="79"/>
        <end position="100"/>
    </location>
</feature>
<accession>A0A2P6RMG9</accession>
<organism evidence="3 4">
    <name type="scientific">Rosa chinensis</name>
    <name type="common">China rose</name>
    <dbReference type="NCBI Taxonomy" id="74649"/>
    <lineage>
        <taxon>Eukaryota</taxon>
        <taxon>Viridiplantae</taxon>
        <taxon>Streptophyta</taxon>
        <taxon>Embryophyta</taxon>
        <taxon>Tracheophyta</taxon>
        <taxon>Spermatophyta</taxon>
        <taxon>Magnoliopsida</taxon>
        <taxon>eudicotyledons</taxon>
        <taxon>Gunneridae</taxon>
        <taxon>Pentapetalae</taxon>
        <taxon>rosids</taxon>
        <taxon>fabids</taxon>
        <taxon>Rosales</taxon>
        <taxon>Rosaceae</taxon>
        <taxon>Rosoideae</taxon>
        <taxon>Rosoideae incertae sedis</taxon>
        <taxon>Rosa</taxon>
    </lineage>
</organism>
<dbReference type="PANTHER" id="PTHR35546">
    <property type="entry name" value="F-BOX PROTEIN INTERACTION DOMAIN PROTEIN-RELATED"/>
    <property type="match status" value="1"/>
</dbReference>
<dbReference type="InterPro" id="IPR006527">
    <property type="entry name" value="F-box-assoc_dom_typ1"/>
</dbReference>
<evidence type="ECO:0000256" key="1">
    <source>
        <dbReference type="SAM" id="MobiDB-lite"/>
    </source>
</evidence>
<dbReference type="PANTHER" id="PTHR35546:SF25">
    <property type="entry name" value="F-BOX DOMAIN-CONTAINING PROTEIN"/>
    <property type="match status" value="1"/>
</dbReference>
<dbReference type="InterPro" id="IPR017451">
    <property type="entry name" value="F-box-assoc_interact_dom"/>
</dbReference>
<dbReference type="OrthoDB" id="1916346at2759"/>
<feature type="compositionally biased region" description="Low complexity" evidence="1">
    <location>
        <begin position="9"/>
        <end position="18"/>
    </location>
</feature>
<name>A0A2P6RMG9_ROSCH</name>
<dbReference type="InterPro" id="IPR036047">
    <property type="entry name" value="F-box-like_dom_sf"/>
</dbReference>
<feature type="domain" description="F-box associated beta-propeller type 1" evidence="2">
    <location>
        <begin position="257"/>
        <end position="395"/>
    </location>
</feature>
<feature type="region of interest" description="Disordered" evidence="1">
    <location>
        <begin position="1"/>
        <end position="26"/>
    </location>
</feature>
<dbReference type="Proteomes" id="UP000238479">
    <property type="component" value="Chromosome 2"/>
</dbReference>
<evidence type="ECO:0000259" key="2">
    <source>
        <dbReference type="Pfam" id="PF07734"/>
    </source>
</evidence>
<dbReference type="AlphaFoldDB" id="A0A2P6RMG9"/>
<proteinExistence type="predicted"/>
<dbReference type="InterPro" id="IPR055290">
    <property type="entry name" value="At3g26010-like"/>
</dbReference>
<protein>
    <submittedName>
        <fullName evidence="3">Putative F-box domain-containing protein</fullName>
    </submittedName>
</protein>